<sequence>MVIEGEDMREGYKKTELGEIPVEWEVKKLKDIVIGKGEYGIGASATEYVEGKPRYLRISDIGDNGELLKEDIKGLEEDNYFKYLLEENDIVFARTGNTTGKSYLYHKKDGELVYAGFLIRFKINSSIMDSRFVKYYTQCKKYWDWVKTVSTRSGQPGINSKQYSELNIPIPPLKEQQKIADILSTVDRLIEQTDALIEKTKELKKGLMQRLLTKGIGHTEFKKTEIGEIPVEWEVKKLKEIGEIVTGNTPKTSEPENYGNEYLWVSPADMGEHKYIYKTNKMLSFIGFNKTRKIPKGSILVTCIGSTIGKIGIASEELSTNQQINSLICNVKYNNEYVYYAISYNFKKYISFISIQAVPIINKTVYSEFMIPIPPKEEQDRIANILSEIDIKIENYNVKKQKLQTLKQGLMQKLLTGKIRVKVS</sequence>
<dbReference type="Gene3D" id="3.90.220.20">
    <property type="entry name" value="DNA methylase specificity domains"/>
    <property type="match status" value="2"/>
</dbReference>
<dbReference type="GO" id="GO:0009307">
    <property type="term" value="P:DNA restriction-modification system"/>
    <property type="evidence" value="ECO:0007669"/>
    <property type="project" value="UniProtKB-KW"/>
</dbReference>
<evidence type="ECO:0000313" key="5">
    <source>
        <dbReference type="EMBL" id="AEV67205.1"/>
    </source>
</evidence>
<dbReference type="GO" id="GO:0004519">
    <property type="term" value="F:endonuclease activity"/>
    <property type="evidence" value="ECO:0007669"/>
    <property type="project" value="UniProtKB-KW"/>
</dbReference>
<dbReference type="InterPro" id="IPR052021">
    <property type="entry name" value="Type-I_RS_S_subunit"/>
</dbReference>
<evidence type="ECO:0000256" key="2">
    <source>
        <dbReference type="ARBA" id="ARBA00022747"/>
    </source>
</evidence>
<name>G8LSE4_ACECE</name>
<dbReference type="InterPro" id="IPR044946">
    <property type="entry name" value="Restrct_endonuc_typeI_TRD_sf"/>
</dbReference>
<dbReference type="EMBL" id="CP003065">
    <property type="protein sequence ID" value="AEV67205.1"/>
    <property type="molecule type" value="Genomic_DNA"/>
</dbReference>
<dbReference type="CDD" id="cd17286">
    <property type="entry name" value="RMtype1_S_Lla161ORF747P_TRD1-CR1_like"/>
    <property type="match status" value="1"/>
</dbReference>
<protein>
    <submittedName>
        <fullName evidence="5">Restriction endonuclease S subunit</fullName>
    </submittedName>
</protein>
<keyword evidence="5" id="KW-0378">Hydrolase</keyword>
<evidence type="ECO:0000256" key="1">
    <source>
        <dbReference type="ARBA" id="ARBA00010923"/>
    </source>
</evidence>
<dbReference type="REBASE" id="45499">
    <property type="entry name" value="S.Ccl19732ORF477P"/>
</dbReference>
<dbReference type="Proteomes" id="UP000005435">
    <property type="component" value="Chromosome"/>
</dbReference>
<evidence type="ECO:0000259" key="4">
    <source>
        <dbReference type="Pfam" id="PF01420"/>
    </source>
</evidence>
<keyword evidence="2" id="KW-0680">Restriction system</keyword>
<dbReference type="HOGENOM" id="CLU_021095_0_0_9"/>
<organism evidence="5 6">
    <name type="scientific">Acetivibrio clariflavus (strain DSM 19732 / NBRC 101661 / EBR45)</name>
    <name type="common">Clostridium clariflavum</name>
    <dbReference type="NCBI Taxonomy" id="720554"/>
    <lineage>
        <taxon>Bacteria</taxon>
        <taxon>Bacillati</taxon>
        <taxon>Bacillota</taxon>
        <taxon>Clostridia</taxon>
        <taxon>Eubacteriales</taxon>
        <taxon>Oscillospiraceae</taxon>
        <taxon>Acetivibrio</taxon>
    </lineage>
</organism>
<keyword evidence="5" id="KW-0540">Nuclease</keyword>
<proteinExistence type="inferred from homology"/>
<dbReference type="SUPFAM" id="SSF116734">
    <property type="entry name" value="DNA methylase specificity domain"/>
    <property type="match status" value="2"/>
</dbReference>
<keyword evidence="3" id="KW-0238">DNA-binding</keyword>
<dbReference type="KEGG" id="ccl:Clocl_0481"/>
<dbReference type="eggNOG" id="COG0732">
    <property type="taxonomic scope" value="Bacteria"/>
</dbReference>
<dbReference type="AlphaFoldDB" id="G8LSE4"/>
<dbReference type="PANTHER" id="PTHR30408:SF12">
    <property type="entry name" value="TYPE I RESTRICTION ENZYME MJAVIII SPECIFICITY SUBUNIT"/>
    <property type="match status" value="1"/>
</dbReference>
<dbReference type="CDD" id="cd17521">
    <property type="entry name" value="RMtype1_S_Sau13435ORF2165P_TRD2-CR2_like"/>
    <property type="match status" value="1"/>
</dbReference>
<reference evidence="5 6" key="2">
    <citation type="journal article" date="2012" name="Stand. Genomic Sci.">
        <title>Complete Genome Sequence of Clostridium clariflavum DSM 19732.</title>
        <authorList>
            <person name="Izquierdo J.A."/>
            <person name="Goodwin L."/>
            <person name="Davenport K.W."/>
            <person name="Teshima H."/>
            <person name="Bruce D."/>
            <person name="Detter C."/>
            <person name="Tapia R."/>
            <person name="Han S."/>
            <person name="Land M."/>
            <person name="Hauser L."/>
            <person name="Jeffries C.D."/>
            <person name="Han J."/>
            <person name="Pitluck S."/>
            <person name="Nolan M."/>
            <person name="Chen A."/>
            <person name="Huntemann M."/>
            <person name="Mavromatis K."/>
            <person name="Mikhailova N."/>
            <person name="Liolios K."/>
            <person name="Woyke T."/>
            <person name="Lynd L.R."/>
        </authorList>
    </citation>
    <scope>NUCLEOTIDE SEQUENCE [LARGE SCALE GENOMIC DNA]</scope>
    <source>
        <strain evidence="6">DSM 19732 / NBRC 101661 / EBR45</strain>
    </source>
</reference>
<dbReference type="Pfam" id="PF01420">
    <property type="entry name" value="Methylase_S"/>
    <property type="match status" value="2"/>
</dbReference>
<reference evidence="6" key="1">
    <citation type="submission" date="2011-12" db="EMBL/GenBank/DDBJ databases">
        <title>Complete sequence of Clostridium clariflavum DSM 19732.</title>
        <authorList>
            <consortium name="US DOE Joint Genome Institute"/>
            <person name="Lucas S."/>
            <person name="Han J."/>
            <person name="Lapidus A."/>
            <person name="Cheng J.-F."/>
            <person name="Goodwin L."/>
            <person name="Pitluck S."/>
            <person name="Peters L."/>
            <person name="Teshima H."/>
            <person name="Detter J.C."/>
            <person name="Han C."/>
            <person name="Tapia R."/>
            <person name="Land M."/>
            <person name="Hauser L."/>
            <person name="Kyrpides N."/>
            <person name="Ivanova N."/>
            <person name="Pagani I."/>
            <person name="Kitzmiller T."/>
            <person name="Lynd L."/>
            <person name="Izquierdo J."/>
            <person name="Woyke T."/>
        </authorList>
    </citation>
    <scope>NUCLEOTIDE SEQUENCE [LARGE SCALE GENOMIC DNA]</scope>
    <source>
        <strain evidence="6">DSM 19732 / NBRC 101661 / EBR45</strain>
    </source>
</reference>
<evidence type="ECO:0000256" key="3">
    <source>
        <dbReference type="ARBA" id="ARBA00023125"/>
    </source>
</evidence>
<accession>G8LSE4</accession>
<feature type="domain" description="Type I restriction modification DNA specificity" evidence="4">
    <location>
        <begin position="230"/>
        <end position="403"/>
    </location>
</feature>
<dbReference type="PANTHER" id="PTHR30408">
    <property type="entry name" value="TYPE-1 RESTRICTION ENZYME ECOKI SPECIFICITY PROTEIN"/>
    <property type="match status" value="1"/>
</dbReference>
<comment type="similarity">
    <text evidence="1">Belongs to the type-I restriction system S methylase family.</text>
</comment>
<gene>
    <name evidence="5" type="ordered locus">Clocl_0481</name>
</gene>
<keyword evidence="5" id="KW-0255">Endonuclease</keyword>
<keyword evidence="6" id="KW-1185">Reference proteome</keyword>
<dbReference type="Gene3D" id="1.10.287.1120">
    <property type="entry name" value="Bipartite methylase S protein"/>
    <property type="match status" value="1"/>
</dbReference>
<dbReference type="GO" id="GO:0003677">
    <property type="term" value="F:DNA binding"/>
    <property type="evidence" value="ECO:0007669"/>
    <property type="project" value="UniProtKB-KW"/>
</dbReference>
<dbReference type="InterPro" id="IPR000055">
    <property type="entry name" value="Restrct_endonuc_typeI_TRD"/>
</dbReference>
<evidence type="ECO:0000313" key="6">
    <source>
        <dbReference type="Proteomes" id="UP000005435"/>
    </source>
</evidence>
<feature type="domain" description="Type I restriction modification DNA specificity" evidence="4">
    <location>
        <begin position="21"/>
        <end position="197"/>
    </location>
</feature>
<dbReference type="STRING" id="720554.Clocl_0481"/>